<dbReference type="Proteomes" id="UP001374584">
    <property type="component" value="Unassembled WGS sequence"/>
</dbReference>
<keyword evidence="3" id="KW-1185">Reference proteome</keyword>
<evidence type="ECO:0000313" key="3">
    <source>
        <dbReference type="Proteomes" id="UP001374584"/>
    </source>
</evidence>
<dbReference type="Gene3D" id="3.40.50.2000">
    <property type="entry name" value="Glycogen Phosphorylase B"/>
    <property type="match status" value="1"/>
</dbReference>
<dbReference type="PANTHER" id="PTHR45848">
    <property type="entry name" value="DUAL SPECIFICITY PROTEIN PHOSPHATASE 12 FAMILY MEMBER"/>
    <property type="match status" value="1"/>
</dbReference>
<evidence type="ECO:0000313" key="2">
    <source>
        <dbReference type="EMBL" id="KAK7373601.1"/>
    </source>
</evidence>
<protein>
    <submittedName>
        <fullName evidence="2">Uncharacterized protein</fullName>
    </submittedName>
</protein>
<reference evidence="2 3" key="1">
    <citation type="submission" date="2024-01" db="EMBL/GenBank/DDBJ databases">
        <title>The genomes of 5 underutilized Papilionoideae crops provide insights into root nodulation and disease resistanc.</title>
        <authorList>
            <person name="Jiang F."/>
        </authorList>
    </citation>
    <scope>NUCLEOTIDE SEQUENCE [LARGE SCALE GENOMIC DNA]</scope>
    <source>
        <strain evidence="2">JINMINGXINNONG_FW02</strain>
        <tissue evidence="2">Leaves</tissue>
    </source>
</reference>
<gene>
    <name evidence="2" type="ORF">VNO80_07016</name>
</gene>
<proteinExistence type="inferred from homology"/>
<evidence type="ECO:0000256" key="1">
    <source>
        <dbReference type="ARBA" id="ARBA00008601"/>
    </source>
</evidence>
<accession>A0AAN9NIZ8</accession>
<name>A0AAN9NIZ8_PHACN</name>
<dbReference type="AlphaFoldDB" id="A0AAN9NIZ8"/>
<dbReference type="EMBL" id="JAYMYR010000003">
    <property type="protein sequence ID" value="KAK7373601.1"/>
    <property type="molecule type" value="Genomic_DNA"/>
</dbReference>
<comment type="caution">
    <text evidence="2">The sequence shown here is derived from an EMBL/GenBank/DDBJ whole genome shotgun (WGS) entry which is preliminary data.</text>
</comment>
<sequence length="360" mass="40675">MEGLLSEADSSSLKLYILPFPAPGHMIPHINLAQVLAFRGHHVTILTTPLNHQFIPKHLNVHTFNFPSDQVGLSSTLQNLSSAEDNQTAYKIWKATLDLKPQIETFLQQNPPHVLISDITFPWNFASTLNIPRLVYNLAPIFALCIAEAINNCHTQVLPSDSSLPFVVPELEDGYTEYYQKLTGVKVWHCINPISFDYSIQMAEASSSQTEATTKPQLIYRCKKCRRIVASDENIVSHERGKGESSFKWKKRSSEAWEAETQPVDCTSIFVEPMKWMEAGTCKISLIYFTCHKIMPNFILTLDIWIGLEVQEGNVGDKLLCMGCNARLGNFNWAGMQCSCGAWINPAFQLHKSRLDECYM</sequence>
<comment type="similarity">
    <text evidence="1">Belongs to the protein-tyrosine phosphatase family. Non-receptor class dual specificity subfamily.</text>
</comment>
<dbReference type="SUPFAM" id="SSF53756">
    <property type="entry name" value="UDP-Glycosyltransferase/glycogen phosphorylase"/>
    <property type="match status" value="1"/>
</dbReference>
<dbReference type="PANTHER" id="PTHR45848:SF6">
    <property type="entry name" value="OS02G0251700 PROTEIN"/>
    <property type="match status" value="1"/>
</dbReference>
<dbReference type="GO" id="GO:0008138">
    <property type="term" value="F:protein tyrosine/serine/threonine phosphatase activity"/>
    <property type="evidence" value="ECO:0007669"/>
    <property type="project" value="TreeGrafter"/>
</dbReference>
<organism evidence="2 3">
    <name type="scientific">Phaseolus coccineus</name>
    <name type="common">Scarlet runner bean</name>
    <name type="synonym">Phaseolus multiflorus</name>
    <dbReference type="NCBI Taxonomy" id="3886"/>
    <lineage>
        <taxon>Eukaryota</taxon>
        <taxon>Viridiplantae</taxon>
        <taxon>Streptophyta</taxon>
        <taxon>Embryophyta</taxon>
        <taxon>Tracheophyta</taxon>
        <taxon>Spermatophyta</taxon>
        <taxon>Magnoliopsida</taxon>
        <taxon>eudicotyledons</taxon>
        <taxon>Gunneridae</taxon>
        <taxon>Pentapetalae</taxon>
        <taxon>rosids</taxon>
        <taxon>fabids</taxon>
        <taxon>Fabales</taxon>
        <taxon>Fabaceae</taxon>
        <taxon>Papilionoideae</taxon>
        <taxon>50 kb inversion clade</taxon>
        <taxon>NPAAA clade</taxon>
        <taxon>indigoferoid/millettioid clade</taxon>
        <taxon>Phaseoleae</taxon>
        <taxon>Phaseolus</taxon>
    </lineage>
</organism>